<dbReference type="AlphaFoldDB" id="A0A285IH07"/>
<dbReference type="InterPro" id="IPR000182">
    <property type="entry name" value="GNAT_dom"/>
</dbReference>
<protein>
    <submittedName>
        <fullName evidence="2">Acetyltransferase (GNAT) domain-containing protein</fullName>
    </submittedName>
</protein>
<evidence type="ECO:0000259" key="1">
    <source>
        <dbReference type="PROSITE" id="PS51186"/>
    </source>
</evidence>
<dbReference type="RefSeq" id="WP_097321639.1">
    <property type="nucleotide sequence ID" value="NZ_OBDY01000008.1"/>
</dbReference>
<keyword evidence="2" id="KW-0808">Transferase</keyword>
<dbReference type="Pfam" id="PF13527">
    <property type="entry name" value="Acetyltransf_9"/>
    <property type="match status" value="1"/>
</dbReference>
<accession>A0A285IH07</accession>
<proteinExistence type="predicted"/>
<dbReference type="Proteomes" id="UP000219612">
    <property type="component" value="Unassembled WGS sequence"/>
</dbReference>
<dbReference type="Gene3D" id="3.40.630.30">
    <property type="match status" value="1"/>
</dbReference>
<dbReference type="GO" id="GO:0016747">
    <property type="term" value="F:acyltransferase activity, transferring groups other than amino-acyl groups"/>
    <property type="evidence" value="ECO:0007669"/>
    <property type="project" value="InterPro"/>
</dbReference>
<dbReference type="EMBL" id="OBDY01000008">
    <property type="protein sequence ID" value="SNY47242.1"/>
    <property type="molecule type" value="Genomic_DNA"/>
</dbReference>
<name>A0A285IH07_9ACTN</name>
<feature type="domain" description="N-acetyltransferase" evidence="1">
    <location>
        <begin position="1"/>
        <end position="158"/>
    </location>
</feature>
<dbReference type="SUPFAM" id="SSF55729">
    <property type="entry name" value="Acyl-CoA N-acyltransferases (Nat)"/>
    <property type="match status" value="1"/>
</dbReference>
<dbReference type="PROSITE" id="PS51186">
    <property type="entry name" value="GNAT"/>
    <property type="match status" value="1"/>
</dbReference>
<dbReference type="CDD" id="cd04301">
    <property type="entry name" value="NAT_SF"/>
    <property type="match status" value="1"/>
</dbReference>
<evidence type="ECO:0000313" key="2">
    <source>
        <dbReference type="EMBL" id="SNY47242.1"/>
    </source>
</evidence>
<gene>
    <name evidence="2" type="ORF">SAMN05421748_10894</name>
</gene>
<dbReference type="InterPro" id="IPR016181">
    <property type="entry name" value="Acyl_CoA_acyltransferase"/>
</dbReference>
<reference evidence="2 3" key="1">
    <citation type="submission" date="2017-09" db="EMBL/GenBank/DDBJ databases">
        <authorList>
            <person name="Ehlers B."/>
            <person name="Leendertz F.H."/>
        </authorList>
    </citation>
    <scope>NUCLEOTIDE SEQUENCE [LARGE SCALE GENOMIC DNA]</scope>
    <source>
        <strain evidence="2 3">CGMCC 4.6857</strain>
    </source>
</reference>
<evidence type="ECO:0000313" key="3">
    <source>
        <dbReference type="Proteomes" id="UP000219612"/>
    </source>
</evidence>
<organism evidence="2 3">
    <name type="scientific">Paractinoplanes atraurantiacus</name>
    <dbReference type="NCBI Taxonomy" id="1036182"/>
    <lineage>
        <taxon>Bacteria</taxon>
        <taxon>Bacillati</taxon>
        <taxon>Actinomycetota</taxon>
        <taxon>Actinomycetes</taxon>
        <taxon>Micromonosporales</taxon>
        <taxon>Micromonosporaceae</taxon>
        <taxon>Paractinoplanes</taxon>
    </lineage>
</organism>
<sequence length="174" mass="19302">MTTRLPEAEIGPELHLSLQGLLRDCFPGYPERSYFKIPPHFRYVVTDGTTVRAQLGVELRVIRVGDQILRTFGVVDLCVREDSRGQGLASRLLDEVTGYAAACGMDFVILFADDDSLYGRHGFTRVDNPLSWVKINDHRVIGLAQAVTPHELMVRPVSGAAWPAGEIDLLGHVF</sequence>
<keyword evidence="3" id="KW-1185">Reference proteome</keyword>
<dbReference type="OrthoDB" id="5122062at2"/>